<dbReference type="InterPro" id="IPR001492">
    <property type="entry name" value="Flagellin"/>
</dbReference>
<keyword evidence="8" id="KW-1185">Reference proteome</keyword>
<gene>
    <name evidence="7" type="ORF">DEACI_2061</name>
    <name evidence="6" type="ORF">DEACI_4000</name>
</gene>
<proteinExistence type="inferred from homology"/>
<evidence type="ECO:0000259" key="5">
    <source>
        <dbReference type="Pfam" id="PF00700"/>
    </source>
</evidence>
<comment type="similarity">
    <text evidence="2">Belongs to the bacterial flagellin family.</text>
</comment>
<organism evidence="6">
    <name type="scientific">Acididesulfobacillus acetoxydans</name>
    <dbReference type="NCBI Taxonomy" id="1561005"/>
    <lineage>
        <taxon>Bacteria</taxon>
        <taxon>Bacillati</taxon>
        <taxon>Bacillota</taxon>
        <taxon>Clostridia</taxon>
        <taxon>Eubacteriales</taxon>
        <taxon>Peptococcaceae</taxon>
        <taxon>Acididesulfobacillus</taxon>
    </lineage>
</organism>
<dbReference type="Gene3D" id="1.20.1330.10">
    <property type="entry name" value="f41 fragment of flagellin, N-terminal domain"/>
    <property type="match status" value="1"/>
</dbReference>
<dbReference type="SUPFAM" id="SSF64518">
    <property type="entry name" value="Phase 1 flagellin"/>
    <property type="match status" value="1"/>
</dbReference>
<evidence type="ECO:0000256" key="1">
    <source>
        <dbReference type="ARBA" id="ARBA00004365"/>
    </source>
</evidence>
<dbReference type="Pfam" id="PF00669">
    <property type="entry name" value="Flagellin_N"/>
    <property type="match status" value="1"/>
</dbReference>
<reference evidence="7" key="1">
    <citation type="submission" date="2014-11" db="EMBL/GenBank/DDBJ databases">
        <authorList>
            <person name="Hornung B.V."/>
        </authorList>
    </citation>
    <scope>NUCLEOTIDE SEQUENCE</scope>
    <source>
        <strain evidence="7">INE</strain>
    </source>
</reference>
<evidence type="ECO:0000313" key="7">
    <source>
        <dbReference type="EMBL" id="CEJ07595.1"/>
    </source>
</evidence>
<dbReference type="NCBIfam" id="TIGR02550">
    <property type="entry name" value="flagell_flgL"/>
    <property type="match status" value="1"/>
</dbReference>
<dbReference type="EMBL" id="LR746496">
    <property type="protein sequence ID" value="CAA7603177.1"/>
    <property type="molecule type" value="Genomic_DNA"/>
</dbReference>
<dbReference type="GO" id="GO:0009424">
    <property type="term" value="C:bacterial-type flagellum hook"/>
    <property type="evidence" value="ECO:0007669"/>
    <property type="project" value="InterPro"/>
</dbReference>
<dbReference type="GO" id="GO:0071973">
    <property type="term" value="P:bacterial-type flagellum-dependent cell motility"/>
    <property type="evidence" value="ECO:0007669"/>
    <property type="project" value="InterPro"/>
</dbReference>
<name>A0A8S0Y0I3_9FIRM</name>
<dbReference type="InterPro" id="IPR001029">
    <property type="entry name" value="Flagellin_N"/>
</dbReference>
<protein>
    <submittedName>
        <fullName evidence="6">Bacterial flagellin N-terminal helical region</fullName>
    </submittedName>
    <submittedName>
        <fullName evidence="7">Flagellar hook-associated protein 3</fullName>
    </submittedName>
</protein>
<evidence type="ECO:0000256" key="3">
    <source>
        <dbReference type="ARBA" id="ARBA00023143"/>
    </source>
</evidence>
<dbReference type="KEGG" id="aacx:DEACI_4000"/>
<feature type="domain" description="Flagellin N-terminal" evidence="4">
    <location>
        <begin position="4"/>
        <end position="139"/>
    </location>
</feature>
<dbReference type="RefSeq" id="WP_240986433.1">
    <property type="nucleotide sequence ID" value="NZ_CDGJ01000060.1"/>
</dbReference>
<dbReference type="PRINTS" id="PR00207">
    <property type="entry name" value="FLAGELLIN"/>
</dbReference>
<evidence type="ECO:0000313" key="8">
    <source>
        <dbReference type="Proteomes" id="UP001071230"/>
    </source>
</evidence>
<keyword evidence="3" id="KW-0975">Bacterial flagellum</keyword>
<dbReference type="Proteomes" id="UP001071230">
    <property type="component" value="Unassembled WGS sequence"/>
</dbReference>
<dbReference type="PANTHER" id="PTHR42792">
    <property type="entry name" value="FLAGELLIN"/>
    <property type="match status" value="1"/>
</dbReference>
<dbReference type="Proteomes" id="UP000836597">
    <property type="component" value="Chromosome"/>
</dbReference>
<evidence type="ECO:0000259" key="4">
    <source>
        <dbReference type="Pfam" id="PF00669"/>
    </source>
</evidence>
<evidence type="ECO:0000256" key="2">
    <source>
        <dbReference type="ARBA" id="ARBA00005709"/>
    </source>
</evidence>
<feature type="domain" description="Flagellin C-terminal" evidence="5">
    <location>
        <begin position="206"/>
        <end position="280"/>
    </location>
</feature>
<dbReference type="InterPro" id="IPR046358">
    <property type="entry name" value="Flagellin_C"/>
</dbReference>
<keyword evidence="6" id="KW-0966">Cell projection</keyword>
<reference evidence="6" key="2">
    <citation type="submission" date="2020-01" db="EMBL/GenBank/DDBJ databases">
        <authorList>
            <person name="Hornung B."/>
        </authorList>
    </citation>
    <scope>NUCLEOTIDE SEQUENCE</scope>
    <source>
        <strain evidence="6">PacBioINE</strain>
    </source>
</reference>
<dbReference type="AlphaFoldDB" id="A0A8S0Y0I3"/>
<keyword evidence="6" id="KW-0282">Flagellum</keyword>
<dbReference type="Pfam" id="PF00700">
    <property type="entry name" value="Flagellin_C"/>
    <property type="match status" value="1"/>
</dbReference>
<evidence type="ECO:0000313" key="6">
    <source>
        <dbReference type="EMBL" id="CAA7603177.1"/>
    </source>
</evidence>
<dbReference type="GO" id="GO:0005198">
    <property type="term" value="F:structural molecule activity"/>
    <property type="evidence" value="ECO:0007669"/>
    <property type="project" value="InterPro"/>
</dbReference>
<dbReference type="InterPro" id="IPR013384">
    <property type="entry name" value="Flagell_FlgL"/>
</dbReference>
<comment type="subcellular location">
    <subcellularLocation>
        <location evidence="1">Bacterial flagellum</location>
    </subcellularLocation>
</comment>
<keyword evidence="6" id="KW-0969">Cilium</keyword>
<accession>A0A8S0Y0I3</accession>
<sequence length="290" mass="31143">MRITNIMMSQNLLSNLEAVQTTVQKYQNQLASGKKINQPADDPVGTQLTLGLKGALSDNSQWQANASQGLSVLQTTNDTLQNMMQMLQRARTLAVEVNNGTFTAADRATTADEVQQIQQEVGSLANTQVGDMYIFSGTSSSQPWQGGANWTGNAGLVNIEVGKGEQIPINADFTGLFQGTGSIFNVLSGFVGDLKSNNLSGLQNDLQNIDNQVQSFTAKEAELGALTDRVQTVQKNLQQSSTNLSQNLSTVQDADVATVITQLTNAQNVYQAALSVGARYIQPSLADYMQ</sequence>
<dbReference type="EMBL" id="CDGJ01000060">
    <property type="protein sequence ID" value="CEJ07595.1"/>
    <property type="molecule type" value="Genomic_DNA"/>
</dbReference>
<dbReference type="PANTHER" id="PTHR42792:SF1">
    <property type="entry name" value="FLAGELLAR HOOK-ASSOCIATED PROTEIN 3"/>
    <property type="match status" value="1"/>
</dbReference>